<reference evidence="1 2" key="1">
    <citation type="submission" date="2018-10" db="EMBL/GenBank/DDBJ databases">
        <title>Draft genome sequence for the type isolate of Erwinia psidii, agent causal of bacterial blight in guava (Psidium guajava) and wilt and die-back of Eucalyptus spp.</title>
        <authorList>
            <person name="Hermenegildo P.S."/>
            <person name="Santos S.A."/>
            <person name="Guimaraes L.M.S."/>
            <person name="Vidigal P.M.P."/>
            <person name="Pereira I.C."/>
            <person name="Badel J.L."/>
            <person name="Alfenas-Zerbini P."/>
            <person name="Ferreira M.A.S.V."/>
            <person name="Alfenas A.C."/>
        </authorList>
    </citation>
    <scope>NUCLEOTIDE SEQUENCE [LARGE SCALE GENOMIC DNA]</scope>
    <source>
        <strain evidence="1 2">IBSBF 435</strain>
    </source>
</reference>
<evidence type="ECO:0000313" key="1">
    <source>
        <dbReference type="EMBL" id="RQM38288.1"/>
    </source>
</evidence>
<keyword evidence="2" id="KW-1185">Reference proteome</keyword>
<dbReference type="Proteomes" id="UP000279457">
    <property type="component" value="Unassembled WGS sequence"/>
</dbReference>
<protein>
    <submittedName>
        <fullName evidence="1">Uncharacterized protein</fullName>
    </submittedName>
</protein>
<comment type="caution">
    <text evidence="1">The sequence shown here is derived from an EMBL/GenBank/DDBJ whole genome shotgun (WGS) entry which is preliminary data.</text>
</comment>
<dbReference type="EMBL" id="RHHM01000007">
    <property type="protein sequence ID" value="RQM38288.1"/>
    <property type="molecule type" value="Genomic_DNA"/>
</dbReference>
<evidence type="ECO:0000313" key="2">
    <source>
        <dbReference type="Proteomes" id="UP000279457"/>
    </source>
</evidence>
<organism evidence="1 2">
    <name type="scientific">Erwinia psidii</name>
    <dbReference type="NCBI Taxonomy" id="69224"/>
    <lineage>
        <taxon>Bacteria</taxon>
        <taxon>Pseudomonadati</taxon>
        <taxon>Pseudomonadota</taxon>
        <taxon>Gammaproteobacteria</taxon>
        <taxon>Enterobacterales</taxon>
        <taxon>Erwiniaceae</taxon>
        <taxon>Erwinia</taxon>
    </lineage>
</organism>
<proteinExistence type="predicted"/>
<sequence length="61" mass="6832">MDSSRRTVLAVAPRQHSQHHQCRSRLACTGHFINITILFPVGPQALKKVQRYQAHLLGSGL</sequence>
<gene>
    <name evidence="1" type="ORF">EB241_11135</name>
</gene>
<name>A0A3N6RYQ9_9GAMM</name>
<dbReference type="AlphaFoldDB" id="A0A3N6RYQ9"/>
<accession>A0A3N6RYQ9</accession>